<keyword evidence="1" id="KW-0808">Transferase</keyword>
<accession>A0A514CYY7</accession>
<dbReference type="SUPFAM" id="SSF56672">
    <property type="entry name" value="DNA/RNA polymerases"/>
    <property type="match status" value="1"/>
</dbReference>
<dbReference type="GO" id="GO:0006351">
    <property type="term" value="P:DNA-templated transcription"/>
    <property type="evidence" value="ECO:0007669"/>
    <property type="project" value="InterPro"/>
</dbReference>
<evidence type="ECO:0000256" key="2">
    <source>
        <dbReference type="ARBA" id="ARBA00022695"/>
    </source>
</evidence>
<evidence type="ECO:0000313" key="5">
    <source>
        <dbReference type="EMBL" id="QDH86582.1"/>
    </source>
</evidence>
<dbReference type="PROSITE" id="PS50507">
    <property type="entry name" value="RDRP_SSRNA_POS"/>
    <property type="match status" value="1"/>
</dbReference>
<dbReference type="InterPro" id="IPR043502">
    <property type="entry name" value="DNA/RNA_pol_sf"/>
</dbReference>
<reference evidence="5" key="1">
    <citation type="submission" date="2019-05" db="EMBL/GenBank/DDBJ databases">
        <title>Metatranscriptomic reconstruction reveals RNA viruses with the potential to shape carbon cycling in soil.</title>
        <authorList>
            <person name="Starr E.P."/>
            <person name="Nuccio E."/>
            <person name="Pett-Ridge J."/>
            <person name="Banfield J.F."/>
            <person name="Firestone M.K."/>
        </authorList>
    </citation>
    <scope>NUCLEOTIDE SEQUENCE</scope>
    <source>
        <strain evidence="5">H1_Bulk_Litter_5_scaffold_8245</strain>
    </source>
</reference>
<protein>
    <submittedName>
        <fullName evidence="5">RNA-dependent RNA polymerase</fullName>
    </submittedName>
</protein>
<dbReference type="InterPro" id="IPR001788">
    <property type="entry name" value="RNA-dep_RNA_pol_alsuvir"/>
</dbReference>
<keyword evidence="5" id="KW-0696">RNA-directed RNA polymerase</keyword>
<evidence type="ECO:0000256" key="3">
    <source>
        <dbReference type="ARBA" id="ARBA00022953"/>
    </source>
</evidence>
<dbReference type="GO" id="GO:0039694">
    <property type="term" value="P:viral RNA genome replication"/>
    <property type="evidence" value="ECO:0007669"/>
    <property type="project" value="InterPro"/>
</dbReference>
<organism evidence="5">
    <name type="scientific">Riboviria sp</name>
    <dbReference type="NCBI Taxonomy" id="2585031"/>
    <lineage>
        <taxon>Viruses</taxon>
        <taxon>Riboviria</taxon>
    </lineage>
</organism>
<keyword evidence="2" id="KW-0548">Nucleotidyltransferase</keyword>
<dbReference type="InterPro" id="IPR007094">
    <property type="entry name" value="RNA-dir_pol_PSvirus"/>
</dbReference>
<dbReference type="EMBL" id="MN032776">
    <property type="protein sequence ID" value="QDH86582.1"/>
    <property type="molecule type" value="Genomic_DNA"/>
</dbReference>
<feature type="domain" description="RdRp catalytic" evidence="4">
    <location>
        <begin position="184"/>
        <end position="298"/>
    </location>
</feature>
<sequence length="484" mass="55593">MGPLLANLHPVVPDNGYDNFVAAFRKRCNYHNDGRVSARIVQSADLFFRYLFEGKNQFDQFEWSLQLYEDWLAKFGVEKRSRMDKALDGLVSANIKDYSSKDVFVKVEALLVEHKPNWAPRVIFKGTDLYNAISGPIFNELMRRFDLLLESRSGPYQFRTSYKKVPTDYTEYLESHDGDSSNTPEWIEADFTANDKTQCRDVLLFEVSMMRLLGCPEWFVRLHLKSSKFTASSKTHGVKAQLEHMLPTGATDTTFRNTLWNGIILYSFLLAIKAEKSSAMILGDDMLAKIYGLKRYACKTYSSIASEARMECKVFRRSTLFECSFLSKFFVPRRSGMHLTVPILGKAIARFNMRANNNEGLSDAGYMAGKSVGYAYEFRHLPPVRDMFLRRFLLEFTEVKDKEKAKDAVDISWNARTAGVTLHNIRQKIVVEETISEDDFFSFCYERYGLYSSDVLDLFEDVVLSRDKVDISGVVVDILSVDFL</sequence>
<proteinExistence type="predicted"/>
<evidence type="ECO:0000259" key="4">
    <source>
        <dbReference type="PROSITE" id="PS50507"/>
    </source>
</evidence>
<keyword evidence="3" id="KW-0693">Viral RNA replication</keyword>
<name>A0A514CYY7_9VIRU</name>
<dbReference type="GO" id="GO:0003723">
    <property type="term" value="F:RNA binding"/>
    <property type="evidence" value="ECO:0007669"/>
    <property type="project" value="InterPro"/>
</dbReference>
<dbReference type="GO" id="GO:0003968">
    <property type="term" value="F:RNA-directed RNA polymerase activity"/>
    <property type="evidence" value="ECO:0007669"/>
    <property type="project" value="UniProtKB-KW"/>
</dbReference>
<evidence type="ECO:0000256" key="1">
    <source>
        <dbReference type="ARBA" id="ARBA00022679"/>
    </source>
</evidence>
<gene>
    <name evidence="5" type="ORF">H1BulkLitter58245_000002</name>
</gene>
<dbReference type="Pfam" id="PF00978">
    <property type="entry name" value="RdRP_2"/>
    <property type="match status" value="1"/>
</dbReference>